<gene>
    <name evidence="1" type="ORF">P186_1104</name>
</gene>
<keyword evidence="2" id="KW-1185">Reference proteome</keyword>
<dbReference type="RefSeq" id="WP_014288365.1">
    <property type="nucleotide sequence ID" value="NC_016645.1"/>
</dbReference>
<dbReference type="AlphaFoldDB" id="G7VCB7"/>
<dbReference type="eggNOG" id="arCOG03877">
    <property type="taxonomic scope" value="Archaea"/>
</dbReference>
<dbReference type="EMBL" id="CP003098">
    <property type="protein sequence ID" value="AET32537.1"/>
    <property type="molecule type" value="Genomic_DNA"/>
</dbReference>
<organism evidence="1 2">
    <name type="scientific">Pyrobaculum ferrireducens</name>
    <dbReference type="NCBI Taxonomy" id="1104324"/>
    <lineage>
        <taxon>Archaea</taxon>
        <taxon>Thermoproteota</taxon>
        <taxon>Thermoprotei</taxon>
        <taxon>Thermoproteales</taxon>
        <taxon>Thermoproteaceae</taxon>
        <taxon>Pyrobaculum</taxon>
    </lineage>
</organism>
<protein>
    <submittedName>
        <fullName evidence="1">PaREP5ab</fullName>
    </submittedName>
</protein>
<accession>G7VCB7</accession>
<dbReference type="GeneID" id="11595358"/>
<dbReference type="KEGG" id="pyr:P186_1104"/>
<dbReference type="OrthoDB" id="28954at2157"/>
<dbReference type="HOGENOM" id="CLU_2044507_0_0_2"/>
<proteinExistence type="predicted"/>
<dbReference type="Proteomes" id="UP000005867">
    <property type="component" value="Chromosome"/>
</dbReference>
<sequence length="120" mass="14016">MTLETKDIFTATEALHLKNVVRSLLPAPRSRYYTWEIYEKPKNILDKDLEEYTIADAEEINRMADLMETEGREAGRRELVEYSWKLRFFAMVVKVVYIYPKLVRKPRGPQPRGMSTASSG</sequence>
<evidence type="ECO:0000313" key="1">
    <source>
        <dbReference type="EMBL" id="AET32537.1"/>
    </source>
</evidence>
<name>G7VCB7_9CREN</name>
<reference evidence="1 2" key="1">
    <citation type="journal article" date="2012" name="J. Bacteriol.">
        <title>Complete genome sequence of strain 1860, a crenarchaeon of the genus pyrobaculum able to grow with various electron acceptors.</title>
        <authorList>
            <person name="Mardanov A.V."/>
            <person name="Gumerov V.M."/>
            <person name="Slobodkina G.B."/>
            <person name="Beletsky A.V."/>
            <person name="Bonch-Osmolovskaya E.A."/>
            <person name="Ravin N.V."/>
            <person name="Skryabin K.G."/>
        </authorList>
    </citation>
    <scope>NUCLEOTIDE SEQUENCE [LARGE SCALE GENOMIC DNA]</scope>
    <source>
        <strain evidence="1 2">1860</strain>
    </source>
</reference>
<evidence type="ECO:0000313" key="2">
    <source>
        <dbReference type="Proteomes" id="UP000005867"/>
    </source>
</evidence>
<dbReference type="BioCyc" id="PSP1104324:GJSN-1076-MONOMER"/>